<keyword evidence="4" id="KW-1185">Reference proteome</keyword>
<dbReference type="eggNOG" id="KOG1075">
    <property type="taxonomic scope" value="Eukaryota"/>
</dbReference>
<dbReference type="OMA" id="EWINIVM"/>
<gene>
    <name evidence="3" type="ORF">TCM_017202</name>
</gene>
<dbReference type="AlphaFoldDB" id="A0A061EDV7"/>
<evidence type="ECO:0000259" key="2">
    <source>
        <dbReference type="Pfam" id="PF13456"/>
    </source>
</evidence>
<dbReference type="EMBL" id="CM001882">
    <property type="protein sequence ID" value="EOY02808.1"/>
    <property type="molecule type" value="Genomic_DNA"/>
</dbReference>
<dbReference type="InterPro" id="IPR000477">
    <property type="entry name" value="RT_dom"/>
</dbReference>
<dbReference type="InterPro" id="IPR012337">
    <property type="entry name" value="RNaseH-like_sf"/>
</dbReference>
<organism evidence="3 4">
    <name type="scientific">Theobroma cacao</name>
    <name type="common">Cacao</name>
    <name type="synonym">Cocoa</name>
    <dbReference type="NCBI Taxonomy" id="3641"/>
    <lineage>
        <taxon>Eukaryota</taxon>
        <taxon>Viridiplantae</taxon>
        <taxon>Streptophyta</taxon>
        <taxon>Embryophyta</taxon>
        <taxon>Tracheophyta</taxon>
        <taxon>Spermatophyta</taxon>
        <taxon>Magnoliopsida</taxon>
        <taxon>eudicotyledons</taxon>
        <taxon>Gunneridae</taxon>
        <taxon>Pentapetalae</taxon>
        <taxon>rosids</taxon>
        <taxon>malvids</taxon>
        <taxon>Malvales</taxon>
        <taxon>Malvaceae</taxon>
        <taxon>Byttnerioideae</taxon>
        <taxon>Theobroma</taxon>
    </lineage>
</organism>
<evidence type="ECO:0000259" key="1">
    <source>
        <dbReference type="Pfam" id="PF00078"/>
    </source>
</evidence>
<accession>A0A061EDV7</accession>
<dbReference type="Proteomes" id="UP000026915">
    <property type="component" value="Chromosome 4"/>
</dbReference>
<evidence type="ECO:0000313" key="4">
    <source>
        <dbReference type="Proteomes" id="UP000026915"/>
    </source>
</evidence>
<dbReference type="CDD" id="cd01650">
    <property type="entry name" value="RT_nLTR_like"/>
    <property type="match status" value="1"/>
</dbReference>
<feature type="domain" description="RNase H type-1" evidence="2">
    <location>
        <begin position="434"/>
        <end position="513"/>
    </location>
</feature>
<dbReference type="GO" id="GO:0003676">
    <property type="term" value="F:nucleic acid binding"/>
    <property type="evidence" value="ECO:0007669"/>
    <property type="project" value="InterPro"/>
</dbReference>
<dbReference type="CDD" id="cd06222">
    <property type="entry name" value="RNase_H_like"/>
    <property type="match status" value="1"/>
</dbReference>
<evidence type="ECO:0000313" key="3">
    <source>
        <dbReference type="EMBL" id="EOY02808.1"/>
    </source>
</evidence>
<dbReference type="GO" id="GO:0004523">
    <property type="term" value="F:RNA-DNA hybrid ribonuclease activity"/>
    <property type="evidence" value="ECO:0007669"/>
    <property type="project" value="InterPro"/>
</dbReference>
<dbReference type="InParanoid" id="A0A061EDV7"/>
<sequence length="546" mass="62058">MVFKVLMKVVANRLKPYMNLWIEEPQAHFIPRRHIVDNIVVAQKVVHSFHKKQGQKGWMMVKIDLEKAYDRLRWEFIYDSLVEAQIPENIIDILVRSWKANSSHVLWNDTCSDKFFPSRGVRQGPLAPYLFVLCIERLAHGIKHAVEHEMWKPIRLGKHGPPLTHLFFADDLILLAEASESQIEVIKGVLEDFYACSGGKQEGSSSKMEYLLQAKSTMRTRGSYHIMRNGCSNLWRSMSRLWSEFMKNVRWTVGDGASISLWFDIWLGDLPLFNIAVEEGFPVDMIDRVQDFKSPNGEWDKECLTTALPMEVVEKVLYLILPSLAAFLDEPYWALTSSGHFTISSAYDHLKSLSDSVRSENKRVRRGLSSDASCPQCHVLEETNLHLLRDCLAAAWRNSFVFEGGVIPIEGQLNIIKSWVPSPADWIAVISDRAYKSGKGVASTGGVLRHPDGSWIVGYVCKSRTSTANWVALWGVFQGLKLAWDHGYKRIQVQVDNKTVVKAFNTRATHPYSNSDMIKQSKPCLVDNGRLAYVIFIGKGIKLQTT</sequence>
<dbReference type="InterPro" id="IPR002156">
    <property type="entry name" value="RNaseH_domain"/>
</dbReference>
<feature type="domain" description="Reverse transcriptase" evidence="1">
    <location>
        <begin position="2"/>
        <end position="190"/>
    </location>
</feature>
<name>A0A061EDV7_THECC</name>
<dbReference type="SUPFAM" id="SSF53098">
    <property type="entry name" value="Ribonuclease H-like"/>
    <property type="match status" value="1"/>
</dbReference>
<dbReference type="PANTHER" id="PTHR31635:SF196">
    <property type="entry name" value="REVERSE TRANSCRIPTASE DOMAIN-CONTAINING PROTEIN-RELATED"/>
    <property type="match status" value="1"/>
</dbReference>
<dbReference type="InterPro" id="IPR036397">
    <property type="entry name" value="RNaseH_sf"/>
</dbReference>
<protein>
    <recommendedName>
        <fullName evidence="5">Reverse transcriptase domain-containing protein</fullName>
    </recommendedName>
</protein>
<dbReference type="Pfam" id="PF13456">
    <property type="entry name" value="RVT_3"/>
    <property type="match status" value="1"/>
</dbReference>
<evidence type="ECO:0008006" key="5">
    <source>
        <dbReference type="Google" id="ProtNLM"/>
    </source>
</evidence>
<dbReference type="HOGENOM" id="CLU_441054_0_0_1"/>
<dbReference type="Gene3D" id="3.30.420.10">
    <property type="entry name" value="Ribonuclease H-like superfamily/Ribonuclease H"/>
    <property type="match status" value="1"/>
</dbReference>
<dbReference type="Pfam" id="PF00078">
    <property type="entry name" value="RVT_1"/>
    <property type="match status" value="1"/>
</dbReference>
<reference evidence="3 4" key="1">
    <citation type="journal article" date="2013" name="Genome Biol.">
        <title>The genome sequence of the most widely cultivated cacao type and its use to identify candidate genes regulating pod color.</title>
        <authorList>
            <person name="Motamayor J.C."/>
            <person name="Mockaitis K."/>
            <person name="Schmutz J."/>
            <person name="Haiminen N."/>
            <person name="Iii D.L."/>
            <person name="Cornejo O."/>
            <person name="Findley S.D."/>
            <person name="Zheng P."/>
            <person name="Utro F."/>
            <person name="Royaert S."/>
            <person name="Saski C."/>
            <person name="Jenkins J."/>
            <person name="Podicheti R."/>
            <person name="Zhao M."/>
            <person name="Scheffler B.E."/>
            <person name="Stack J.C."/>
            <person name="Feltus F.A."/>
            <person name="Mustiga G.M."/>
            <person name="Amores F."/>
            <person name="Phillips W."/>
            <person name="Marelli J.P."/>
            <person name="May G.D."/>
            <person name="Shapiro H."/>
            <person name="Ma J."/>
            <person name="Bustamante C.D."/>
            <person name="Schnell R.J."/>
            <person name="Main D."/>
            <person name="Gilbert D."/>
            <person name="Parida L."/>
            <person name="Kuhn D.N."/>
        </authorList>
    </citation>
    <scope>NUCLEOTIDE SEQUENCE [LARGE SCALE GENOMIC DNA]</scope>
    <source>
        <strain evidence="4">cv. Matina 1-6</strain>
    </source>
</reference>
<proteinExistence type="predicted"/>
<dbReference type="PANTHER" id="PTHR31635">
    <property type="entry name" value="REVERSE TRANSCRIPTASE DOMAIN-CONTAINING PROTEIN-RELATED"/>
    <property type="match status" value="1"/>
</dbReference>
<dbReference type="Gramene" id="EOY02808">
    <property type="protein sequence ID" value="EOY02808"/>
    <property type="gene ID" value="TCM_017202"/>
</dbReference>
<dbReference type="InterPro" id="IPR044730">
    <property type="entry name" value="RNase_H-like_dom_plant"/>
</dbReference>